<dbReference type="EMBL" id="CM003376">
    <property type="protein sequence ID" value="KOM45981.1"/>
    <property type="molecule type" value="Genomic_DNA"/>
</dbReference>
<name>A0A0L9UTE6_PHAAN</name>
<dbReference type="InterPro" id="IPR006594">
    <property type="entry name" value="LisH"/>
</dbReference>
<evidence type="ECO:0000256" key="1">
    <source>
        <dbReference type="SAM" id="MobiDB-lite"/>
    </source>
</evidence>
<organism evidence="2 3">
    <name type="scientific">Phaseolus angularis</name>
    <name type="common">Azuki bean</name>
    <name type="synonym">Vigna angularis</name>
    <dbReference type="NCBI Taxonomy" id="3914"/>
    <lineage>
        <taxon>Eukaryota</taxon>
        <taxon>Viridiplantae</taxon>
        <taxon>Streptophyta</taxon>
        <taxon>Embryophyta</taxon>
        <taxon>Tracheophyta</taxon>
        <taxon>Spermatophyta</taxon>
        <taxon>Magnoliopsida</taxon>
        <taxon>eudicotyledons</taxon>
        <taxon>Gunneridae</taxon>
        <taxon>Pentapetalae</taxon>
        <taxon>rosids</taxon>
        <taxon>fabids</taxon>
        <taxon>Fabales</taxon>
        <taxon>Fabaceae</taxon>
        <taxon>Papilionoideae</taxon>
        <taxon>50 kb inversion clade</taxon>
        <taxon>NPAAA clade</taxon>
        <taxon>indigoferoid/millettioid clade</taxon>
        <taxon>Phaseoleae</taxon>
        <taxon>Vigna</taxon>
    </lineage>
</organism>
<dbReference type="Gramene" id="KOM45981">
    <property type="protein sequence ID" value="KOM45981"/>
    <property type="gene ID" value="LR48_Vigan06g128700"/>
</dbReference>
<feature type="compositionally biased region" description="Low complexity" evidence="1">
    <location>
        <begin position="236"/>
        <end position="247"/>
    </location>
</feature>
<dbReference type="Proteomes" id="UP000053144">
    <property type="component" value="Chromosome 6"/>
</dbReference>
<protein>
    <submittedName>
        <fullName evidence="2">Uncharacterized protein</fullName>
    </submittedName>
</protein>
<proteinExistence type="predicted"/>
<dbReference type="PANTHER" id="PTHR35117:SF1">
    <property type="entry name" value="MYOSIN-M HEAVY PROTEIN"/>
    <property type="match status" value="1"/>
</dbReference>
<accession>A0A0L9UTE6</accession>
<evidence type="ECO:0000313" key="2">
    <source>
        <dbReference type="EMBL" id="KOM45981.1"/>
    </source>
</evidence>
<dbReference type="PROSITE" id="PS50896">
    <property type="entry name" value="LISH"/>
    <property type="match status" value="1"/>
</dbReference>
<feature type="region of interest" description="Disordered" evidence="1">
    <location>
        <begin position="334"/>
        <end position="365"/>
    </location>
</feature>
<dbReference type="AlphaFoldDB" id="A0A0L9UTE6"/>
<feature type="region of interest" description="Disordered" evidence="1">
    <location>
        <begin position="219"/>
        <end position="247"/>
    </location>
</feature>
<dbReference type="PANTHER" id="PTHR35117">
    <property type="entry name" value="MYOSIN-M HEAVY PROTEIN"/>
    <property type="match status" value="1"/>
</dbReference>
<gene>
    <name evidence="2" type="ORF">LR48_Vigan06g128700</name>
</gene>
<dbReference type="STRING" id="3914.A0A0L9UTE6"/>
<dbReference type="OMA" id="SHISTTH"/>
<sequence>MTCVMGNVPESLIAFIVNRYLYRNQFYQTQTTFRNEASILFVDSPVNENLLSLEGIVDQYIFTKKQNLLLAKQNVMLMQEKHKTQMLLQDLQNVLDSFNARSSPLSYPTTIIQSYASLPSMQNNSNAATIIQNYAVLPSMQNNRNLPENPMSNSNRNIPVVSTGTDFPMQNTMSVTPTLMDNINLSSPSIRMFHQKRKDTSIIDGQKRKDTSTIDGCKVAKKSRGRPSGINTLLPSSSNKVDSGSSSVTTQSLVGNYALRGSPISTNSVSGTLPISSQCDTRLPLPSHISQPTEICRAAASNGEVIVPGYNLISTNKVMVQPVKQKVYTEDNHVISPIEPQSDQTNKADTKKTSTGTLDKPFLNDIPTSESDKDIDIWENLDFSNIESKIDFSNFFEVNDSFTKC</sequence>
<reference evidence="3" key="1">
    <citation type="journal article" date="2015" name="Proc. Natl. Acad. Sci. U.S.A.">
        <title>Genome sequencing of adzuki bean (Vigna angularis) provides insight into high starch and low fat accumulation and domestication.</title>
        <authorList>
            <person name="Yang K."/>
            <person name="Tian Z."/>
            <person name="Chen C."/>
            <person name="Luo L."/>
            <person name="Zhao B."/>
            <person name="Wang Z."/>
            <person name="Yu L."/>
            <person name="Li Y."/>
            <person name="Sun Y."/>
            <person name="Li W."/>
            <person name="Chen Y."/>
            <person name="Li Y."/>
            <person name="Zhang Y."/>
            <person name="Ai D."/>
            <person name="Zhao J."/>
            <person name="Shang C."/>
            <person name="Ma Y."/>
            <person name="Wu B."/>
            <person name="Wang M."/>
            <person name="Gao L."/>
            <person name="Sun D."/>
            <person name="Zhang P."/>
            <person name="Guo F."/>
            <person name="Wang W."/>
            <person name="Li Y."/>
            <person name="Wang J."/>
            <person name="Varshney R.K."/>
            <person name="Wang J."/>
            <person name="Ling H.Q."/>
            <person name="Wan P."/>
        </authorList>
    </citation>
    <scope>NUCLEOTIDE SEQUENCE</scope>
    <source>
        <strain evidence="3">cv. Jingnong 6</strain>
    </source>
</reference>
<evidence type="ECO:0000313" key="3">
    <source>
        <dbReference type="Proteomes" id="UP000053144"/>
    </source>
</evidence>